<gene>
    <name evidence="2" type="ORF">JCGZ_14124</name>
</gene>
<dbReference type="GO" id="GO:0009898">
    <property type="term" value="C:cytoplasmic side of plasma membrane"/>
    <property type="evidence" value="ECO:0007669"/>
    <property type="project" value="TreeGrafter"/>
</dbReference>
<dbReference type="Pfam" id="PF25880">
    <property type="entry name" value="WHD_CHMP7_1st"/>
    <property type="match status" value="1"/>
</dbReference>
<evidence type="ECO:0000313" key="3">
    <source>
        <dbReference type="Proteomes" id="UP000027138"/>
    </source>
</evidence>
<organism evidence="2 3">
    <name type="scientific">Jatropha curcas</name>
    <name type="common">Barbados nut</name>
    <dbReference type="NCBI Taxonomy" id="180498"/>
    <lineage>
        <taxon>Eukaryota</taxon>
        <taxon>Viridiplantae</taxon>
        <taxon>Streptophyta</taxon>
        <taxon>Embryophyta</taxon>
        <taxon>Tracheophyta</taxon>
        <taxon>Spermatophyta</taxon>
        <taxon>Magnoliopsida</taxon>
        <taxon>eudicotyledons</taxon>
        <taxon>Gunneridae</taxon>
        <taxon>Pentapetalae</taxon>
        <taxon>rosids</taxon>
        <taxon>fabids</taxon>
        <taxon>Malpighiales</taxon>
        <taxon>Euphorbiaceae</taxon>
        <taxon>Crotonoideae</taxon>
        <taxon>Jatropheae</taxon>
        <taxon>Jatropha</taxon>
    </lineage>
</organism>
<evidence type="ECO:0000256" key="1">
    <source>
        <dbReference type="SAM" id="MobiDB-lite"/>
    </source>
</evidence>
<dbReference type="GO" id="GO:0032511">
    <property type="term" value="P:late endosome to vacuole transport via multivesicular body sorting pathway"/>
    <property type="evidence" value="ECO:0007669"/>
    <property type="project" value="TreeGrafter"/>
</dbReference>
<feature type="compositionally biased region" description="Polar residues" evidence="1">
    <location>
        <begin position="395"/>
        <end position="407"/>
    </location>
</feature>
<dbReference type="OrthoDB" id="10250120at2759"/>
<dbReference type="PANTHER" id="PTHR22761:SF7">
    <property type="entry name" value="SNF7 FAMILY PROTEIN"/>
    <property type="match status" value="1"/>
</dbReference>
<sequence length="432" mass="48744">MDSSVVREFIKKEVPDWDDEVIATARFKAFSGQRSDWESKYLFWRDLILKVARHLGHLAIRPSQVKNEWFNRGGLTPLCLDHVLFIMYSEGDIIRSVDLVDPRNGGLSQFFRKVRNLVVRSTTSPEVMLEDCVILTVLLREKATEVIKFLSESHWTSSCIVTMTKFQDMCGTPNEASAILSYLSGLGKACYLSVHKKELIEGIKVSLSQEPAPTISRLDFDVLHLIWTTEKLQKQVDVIDQRYEISRKLALASLKSGNKKMALRHAREMKLASENREKCTSLLNRVDGVLNIIMNAESTKKVTEAIQIGAQAMKQNKITVEEVDICLEELEESIDSQKQVEKALESTPSYTGIEDEDIEEEFKKLEVEIGSENLQSHVPRIGVSSISGERDNWGPSDSLSGAFSNLKLQDASARESMNQRTNESKNVTLEAA</sequence>
<dbReference type="EMBL" id="KK914782">
    <property type="protein sequence ID" value="KDP28353.1"/>
    <property type="molecule type" value="Genomic_DNA"/>
</dbReference>
<feature type="compositionally biased region" description="Polar residues" evidence="1">
    <location>
        <begin position="415"/>
        <end position="432"/>
    </location>
</feature>
<proteinExistence type="predicted"/>
<dbReference type="AlphaFoldDB" id="A0A067JZZ1"/>
<dbReference type="InterPro" id="IPR005024">
    <property type="entry name" value="Snf7_fam"/>
</dbReference>
<dbReference type="Proteomes" id="UP000027138">
    <property type="component" value="Unassembled WGS sequence"/>
</dbReference>
<accession>A0A067JZZ1</accession>
<evidence type="ECO:0008006" key="4">
    <source>
        <dbReference type="Google" id="ProtNLM"/>
    </source>
</evidence>
<reference evidence="2 3" key="1">
    <citation type="journal article" date="2014" name="PLoS ONE">
        <title>Global Analysis of Gene Expression Profiles in Physic Nut (Jatropha curcas L.) Seedlings Exposed to Salt Stress.</title>
        <authorList>
            <person name="Zhang L."/>
            <person name="Zhang C."/>
            <person name="Wu P."/>
            <person name="Chen Y."/>
            <person name="Li M."/>
            <person name="Jiang H."/>
            <person name="Wu G."/>
        </authorList>
    </citation>
    <scope>NUCLEOTIDE SEQUENCE [LARGE SCALE GENOMIC DNA]</scope>
    <source>
        <strain evidence="3">cv. GZQX0401</strain>
        <tissue evidence="2">Young leaves</tissue>
    </source>
</reference>
<keyword evidence="3" id="KW-1185">Reference proteome</keyword>
<dbReference type="GO" id="GO:0005771">
    <property type="term" value="C:multivesicular body"/>
    <property type="evidence" value="ECO:0007669"/>
    <property type="project" value="TreeGrafter"/>
</dbReference>
<dbReference type="GO" id="GO:0006900">
    <property type="term" value="P:vesicle budding from membrane"/>
    <property type="evidence" value="ECO:0007669"/>
    <property type="project" value="TreeGrafter"/>
</dbReference>
<feature type="region of interest" description="Disordered" evidence="1">
    <location>
        <begin position="385"/>
        <end position="432"/>
    </location>
</feature>
<dbReference type="STRING" id="180498.A0A067JZZ1"/>
<name>A0A067JZZ1_JATCU</name>
<dbReference type="KEGG" id="jcu:105642715"/>
<dbReference type="Pfam" id="PF03357">
    <property type="entry name" value="Snf7"/>
    <property type="match status" value="1"/>
</dbReference>
<evidence type="ECO:0000313" key="2">
    <source>
        <dbReference type="EMBL" id="KDP28353.1"/>
    </source>
</evidence>
<dbReference type="Gene3D" id="6.10.140.1230">
    <property type="match status" value="1"/>
</dbReference>
<protein>
    <recommendedName>
        <fullName evidence="4">Charged multivesicular body protein 7</fullName>
    </recommendedName>
</protein>
<dbReference type="PANTHER" id="PTHR22761">
    <property type="entry name" value="CHARGED MULTIVESICULAR BODY PROTEIN"/>
    <property type="match status" value="1"/>
</dbReference>
<dbReference type="GO" id="GO:0000815">
    <property type="term" value="C:ESCRT III complex"/>
    <property type="evidence" value="ECO:0007669"/>
    <property type="project" value="TreeGrafter"/>
</dbReference>